<dbReference type="InterPro" id="IPR036702">
    <property type="entry name" value="ComB-like_sf"/>
</dbReference>
<keyword evidence="3" id="KW-1185">Reference proteome</keyword>
<evidence type="ECO:0000256" key="1">
    <source>
        <dbReference type="ARBA" id="ARBA00021948"/>
    </source>
</evidence>
<accession>A0A6L9XSX9</accession>
<protein>
    <recommendedName>
        <fullName evidence="1">Probable 2-phosphosulfolactate phosphatase</fullName>
    </recommendedName>
</protein>
<dbReference type="GO" id="GO:0000287">
    <property type="term" value="F:magnesium ion binding"/>
    <property type="evidence" value="ECO:0007669"/>
    <property type="project" value="InterPro"/>
</dbReference>
<proteinExistence type="predicted"/>
<dbReference type="RefSeq" id="WP_163287632.1">
    <property type="nucleotide sequence ID" value="NZ_JAAGWY010000001.1"/>
</dbReference>
<comment type="caution">
    <text evidence="2">The sequence shown here is derived from an EMBL/GenBank/DDBJ whole genome shotgun (WGS) entry which is preliminary data.</text>
</comment>
<reference evidence="2 3" key="1">
    <citation type="journal article" date="2014" name="J. Microbiol.">
        <title>Diaminobutyricibacter tongyongensis gen. nov., sp. nov. and Homoserinibacter gongjuensis gen. nov., sp. nov. belong to the family Microbacteriaceae.</title>
        <authorList>
            <person name="Kim S.J."/>
            <person name="Ahn J.H."/>
            <person name="Weon H.Y."/>
            <person name="Hamada M."/>
            <person name="Suzuki K."/>
            <person name="Kwon S.W."/>
        </authorList>
    </citation>
    <scope>NUCLEOTIDE SEQUENCE [LARGE SCALE GENOMIC DNA]</scope>
    <source>
        <strain evidence="2 3">NBRC 108724</strain>
    </source>
</reference>
<sequence length="209" mass="20882">MSEPTPAEPTRAEPTAADPFGQAKYQLRFDWGFAGAHVVASDADVVVWVDALPPLAAPAEDEPAVVTALAASVPAGAAIIQGGLTTAGATARWILDEQLRLGRRAMVSIIAAGEPRAGGATRFAVEDLLAAGAIIDALGALGIDYTSPEAAAACAAFTGLRGAVAHLLTASATGQAAVAAGVRPADIAAAGRLDTVETVTVLRPAIAPE</sequence>
<dbReference type="Pfam" id="PF04029">
    <property type="entry name" value="2-ph_phosp"/>
    <property type="match status" value="1"/>
</dbReference>
<evidence type="ECO:0000313" key="3">
    <source>
        <dbReference type="Proteomes" id="UP000474967"/>
    </source>
</evidence>
<gene>
    <name evidence="2" type="ORF">G3T36_01420</name>
</gene>
<evidence type="ECO:0000313" key="2">
    <source>
        <dbReference type="EMBL" id="NEN04521.1"/>
    </source>
</evidence>
<dbReference type="SUPFAM" id="SSF142823">
    <property type="entry name" value="ComB-like"/>
    <property type="match status" value="1"/>
</dbReference>
<dbReference type="Gene3D" id="3.90.1560.10">
    <property type="entry name" value="ComB-like"/>
    <property type="match status" value="1"/>
</dbReference>
<name>A0A6L9XSX9_9MICO</name>
<dbReference type="Proteomes" id="UP000474967">
    <property type="component" value="Unassembled WGS sequence"/>
</dbReference>
<dbReference type="AlphaFoldDB" id="A0A6L9XSX9"/>
<organism evidence="2 3">
    <name type="scientific">Leifsonia tongyongensis</name>
    <dbReference type="NCBI Taxonomy" id="1268043"/>
    <lineage>
        <taxon>Bacteria</taxon>
        <taxon>Bacillati</taxon>
        <taxon>Actinomycetota</taxon>
        <taxon>Actinomycetes</taxon>
        <taxon>Micrococcales</taxon>
        <taxon>Microbacteriaceae</taxon>
        <taxon>Leifsonia</taxon>
    </lineage>
</organism>
<dbReference type="EMBL" id="JAAGWY010000001">
    <property type="protein sequence ID" value="NEN04521.1"/>
    <property type="molecule type" value="Genomic_DNA"/>
</dbReference>
<dbReference type="GO" id="GO:0050532">
    <property type="term" value="F:2-phosphosulfolactate phosphatase activity"/>
    <property type="evidence" value="ECO:0007669"/>
    <property type="project" value="InterPro"/>
</dbReference>
<dbReference type="InterPro" id="IPR005238">
    <property type="entry name" value="ComB-like"/>
</dbReference>